<evidence type="ECO:0000256" key="3">
    <source>
        <dbReference type="SAM" id="Coils"/>
    </source>
</evidence>
<sequence length="603" mass="66603">MKGTLVSIWLTTLTRLYGESQKNEILKAAGWNPQRIITPLEEINDAEIKGIMENFAKKQGMKIEDLYRTLGVNNVQSFREWFPSYFETNSAMGFLMMMDTVHAQLTKMISGAKPPRLIPEPIDEKNFLMVYKSTRGLHHYLMGLIEGVGNHFGEKIHAEILEETKEGEVHVVKIHLSFEKTPKKVKKYPFSRVLSFGVIKSLPLKSAILPALVSAAAIFALQGTQDLVLLAGIPLTVLVSSAIGNHLLLKPVKDIKEEIEAIKVLDLSKDLKVITADQFEGILGNLSQAKEHLKEEFTYYRGGMDDLYSFIGKFSKVAKNLGDVSELIASSVEEVAEGAQHQATETEASVSILSENIKILNEISTQELNGKKSLEDAVEQIEVSFKDLEKVSGKMNLVKENFSKVNETGKDLGTKVKDIISIVGTVESIAEQTNLLALNASIEAARAGEMGRGFSVVAEEIRKLAEDSKEAVSTINTNLNEFILGVNDMVSKVNDQYGELDAGTKTMENVTSESKTAAKRIHAVSGSISEISNKLSMETEKINRVFDNVHKLAAIAEENSASSQEMSANVTSFAGEISKLTENIDELEKVVLFLKNELKRYKL</sequence>
<keyword evidence="6" id="KW-1185">Reference proteome</keyword>
<dbReference type="GO" id="GO:0016020">
    <property type="term" value="C:membrane"/>
    <property type="evidence" value="ECO:0007669"/>
    <property type="project" value="InterPro"/>
</dbReference>
<dbReference type="PANTHER" id="PTHR32089">
    <property type="entry name" value="METHYL-ACCEPTING CHEMOTAXIS PROTEIN MCPB"/>
    <property type="match status" value="1"/>
</dbReference>
<keyword evidence="1 2" id="KW-0807">Transducer</keyword>
<dbReference type="InterPro" id="IPR038158">
    <property type="entry name" value="H-NOX_domain_sf"/>
</dbReference>
<dbReference type="Pfam" id="PF07700">
    <property type="entry name" value="HNOB"/>
    <property type="match status" value="1"/>
</dbReference>
<dbReference type="Gene3D" id="3.90.1520.10">
    <property type="entry name" value="H-NOX domain"/>
    <property type="match status" value="1"/>
</dbReference>
<name>A0A1I4Y4F9_9CLOT</name>
<dbReference type="RefSeq" id="WP_074909615.1">
    <property type="nucleotide sequence ID" value="NZ_FOVK01000001.1"/>
</dbReference>
<feature type="domain" description="Methyl-accepting transducer" evidence="4">
    <location>
        <begin position="317"/>
        <end position="574"/>
    </location>
</feature>
<dbReference type="Proteomes" id="UP000181899">
    <property type="component" value="Unassembled WGS sequence"/>
</dbReference>
<reference evidence="5 6" key="1">
    <citation type="submission" date="2016-10" db="EMBL/GenBank/DDBJ databases">
        <authorList>
            <person name="de Groot N.N."/>
        </authorList>
    </citation>
    <scope>NUCLEOTIDE SEQUENCE [LARGE SCALE GENOMIC DNA]</scope>
    <source>
        <strain evidence="5 6">ML2</strain>
    </source>
</reference>
<gene>
    <name evidence="5" type="ORF">SAMN04488695_101392</name>
</gene>
<dbReference type="SMART" id="SM00283">
    <property type="entry name" value="MA"/>
    <property type="match status" value="1"/>
</dbReference>
<evidence type="ECO:0000256" key="1">
    <source>
        <dbReference type="ARBA" id="ARBA00023224"/>
    </source>
</evidence>
<proteinExistence type="predicted"/>
<evidence type="ECO:0000313" key="6">
    <source>
        <dbReference type="Proteomes" id="UP000181899"/>
    </source>
</evidence>
<dbReference type="AlphaFoldDB" id="A0A1I4Y4F9"/>
<dbReference type="SUPFAM" id="SSF111126">
    <property type="entry name" value="Ligand-binding domain in the NO signalling and Golgi transport"/>
    <property type="match status" value="1"/>
</dbReference>
<evidence type="ECO:0000313" key="5">
    <source>
        <dbReference type="EMBL" id="SFN32964.1"/>
    </source>
</evidence>
<dbReference type="eggNOG" id="COG0840">
    <property type="taxonomic scope" value="Bacteria"/>
</dbReference>
<keyword evidence="3" id="KW-0175">Coiled coil</keyword>
<dbReference type="InterPro" id="IPR004089">
    <property type="entry name" value="MCPsignal_dom"/>
</dbReference>
<dbReference type="InterPro" id="IPR011644">
    <property type="entry name" value="Heme_NO-bd"/>
</dbReference>
<dbReference type="GO" id="GO:0020037">
    <property type="term" value="F:heme binding"/>
    <property type="evidence" value="ECO:0007669"/>
    <property type="project" value="InterPro"/>
</dbReference>
<dbReference type="Pfam" id="PF00015">
    <property type="entry name" value="MCPsignal"/>
    <property type="match status" value="1"/>
</dbReference>
<evidence type="ECO:0000256" key="2">
    <source>
        <dbReference type="PROSITE-ProRule" id="PRU00284"/>
    </source>
</evidence>
<dbReference type="PANTHER" id="PTHR32089:SF112">
    <property type="entry name" value="LYSOZYME-LIKE PROTEIN-RELATED"/>
    <property type="match status" value="1"/>
</dbReference>
<dbReference type="PROSITE" id="PS50111">
    <property type="entry name" value="CHEMOTAXIS_TRANSDUC_2"/>
    <property type="match status" value="1"/>
</dbReference>
<dbReference type="SUPFAM" id="SSF58104">
    <property type="entry name" value="Methyl-accepting chemotaxis protein (MCP) signaling domain"/>
    <property type="match status" value="1"/>
</dbReference>
<feature type="coiled-coil region" evidence="3">
    <location>
        <begin position="570"/>
        <end position="597"/>
    </location>
</feature>
<dbReference type="InterPro" id="IPR024096">
    <property type="entry name" value="NO_sig/Golgi_transp_ligand-bd"/>
</dbReference>
<dbReference type="Gene3D" id="1.10.287.950">
    <property type="entry name" value="Methyl-accepting chemotaxis protein"/>
    <property type="match status" value="1"/>
</dbReference>
<accession>A0A1I4Y4F9</accession>
<dbReference type="GO" id="GO:0007165">
    <property type="term" value="P:signal transduction"/>
    <property type="evidence" value="ECO:0007669"/>
    <property type="project" value="UniProtKB-KW"/>
</dbReference>
<dbReference type="STRING" id="398199.SAMN05421804_10426"/>
<dbReference type="EMBL" id="FOVK01000001">
    <property type="protein sequence ID" value="SFN32964.1"/>
    <property type="molecule type" value="Genomic_DNA"/>
</dbReference>
<protein>
    <submittedName>
        <fullName evidence="5">Haem-NO-binding</fullName>
    </submittedName>
</protein>
<evidence type="ECO:0000259" key="4">
    <source>
        <dbReference type="PROSITE" id="PS50111"/>
    </source>
</evidence>
<organism evidence="5 6">
    <name type="scientific">Proteiniclasticum ruminis</name>
    <dbReference type="NCBI Taxonomy" id="398199"/>
    <lineage>
        <taxon>Bacteria</taxon>
        <taxon>Bacillati</taxon>
        <taxon>Bacillota</taxon>
        <taxon>Clostridia</taxon>
        <taxon>Eubacteriales</taxon>
        <taxon>Clostridiaceae</taxon>
        <taxon>Proteiniclasticum</taxon>
    </lineage>
</organism>